<comment type="caution">
    <text evidence="1">The sequence shown here is derived from an EMBL/GenBank/DDBJ whole genome shotgun (WGS) entry which is preliminary data.</text>
</comment>
<protein>
    <submittedName>
        <fullName evidence="1">Uncharacterized protein</fullName>
    </submittedName>
</protein>
<evidence type="ECO:0000313" key="2">
    <source>
        <dbReference type="Proteomes" id="UP000265520"/>
    </source>
</evidence>
<reference evidence="1 2" key="1">
    <citation type="journal article" date="2018" name="Front. Plant Sci.">
        <title>Red Clover (Trifolium pratense) and Zigzag Clover (T. medium) - A Picture of Genomic Similarities and Differences.</title>
        <authorList>
            <person name="Dluhosova J."/>
            <person name="Istvanek J."/>
            <person name="Nedelnik J."/>
            <person name="Repkova J."/>
        </authorList>
    </citation>
    <scope>NUCLEOTIDE SEQUENCE [LARGE SCALE GENOMIC DNA]</scope>
    <source>
        <strain evidence="2">cv. 10/8</strain>
        <tissue evidence="1">Leaf</tissue>
    </source>
</reference>
<keyword evidence="2" id="KW-1185">Reference proteome</keyword>
<proteinExistence type="predicted"/>
<gene>
    <name evidence="1" type="ORF">A2U01_0037827</name>
</gene>
<evidence type="ECO:0000313" key="1">
    <source>
        <dbReference type="EMBL" id="MCI16683.1"/>
    </source>
</evidence>
<name>A0A392PX44_9FABA</name>
<sequence length="118" mass="13173">MLIRTLRAVECKRSVKTLAGCNIDGQIPELLASRTPLPSLHHRSRKNLAGFIPNHCAEPPASITGEIRITVDFVGFCMMFTPSIYSIDAISYPLNSFVNINILILKDFHIPSVPYTIY</sequence>
<dbReference type="EMBL" id="LXQA010101982">
    <property type="protein sequence ID" value="MCI16683.1"/>
    <property type="molecule type" value="Genomic_DNA"/>
</dbReference>
<organism evidence="1 2">
    <name type="scientific">Trifolium medium</name>
    <dbReference type="NCBI Taxonomy" id="97028"/>
    <lineage>
        <taxon>Eukaryota</taxon>
        <taxon>Viridiplantae</taxon>
        <taxon>Streptophyta</taxon>
        <taxon>Embryophyta</taxon>
        <taxon>Tracheophyta</taxon>
        <taxon>Spermatophyta</taxon>
        <taxon>Magnoliopsida</taxon>
        <taxon>eudicotyledons</taxon>
        <taxon>Gunneridae</taxon>
        <taxon>Pentapetalae</taxon>
        <taxon>rosids</taxon>
        <taxon>fabids</taxon>
        <taxon>Fabales</taxon>
        <taxon>Fabaceae</taxon>
        <taxon>Papilionoideae</taxon>
        <taxon>50 kb inversion clade</taxon>
        <taxon>NPAAA clade</taxon>
        <taxon>Hologalegina</taxon>
        <taxon>IRL clade</taxon>
        <taxon>Trifolieae</taxon>
        <taxon>Trifolium</taxon>
    </lineage>
</organism>
<dbReference type="AlphaFoldDB" id="A0A392PX44"/>
<accession>A0A392PX44</accession>
<dbReference type="Proteomes" id="UP000265520">
    <property type="component" value="Unassembled WGS sequence"/>
</dbReference>